<dbReference type="EMBL" id="SNXZ01000008">
    <property type="protein sequence ID" value="TDP91820.1"/>
    <property type="molecule type" value="Genomic_DNA"/>
</dbReference>
<dbReference type="SUPFAM" id="SSF48264">
    <property type="entry name" value="Cytochrome P450"/>
    <property type="match status" value="1"/>
</dbReference>
<dbReference type="InterPro" id="IPR036396">
    <property type="entry name" value="Cyt_P450_sf"/>
</dbReference>
<name>A0A4R6RXM4_LABRH</name>
<dbReference type="InterPro" id="IPR017972">
    <property type="entry name" value="Cyt_P450_CS"/>
</dbReference>
<dbReference type="GO" id="GO:0004497">
    <property type="term" value="F:monooxygenase activity"/>
    <property type="evidence" value="ECO:0007669"/>
    <property type="project" value="InterPro"/>
</dbReference>
<dbReference type="InterPro" id="IPR002397">
    <property type="entry name" value="Cyt_P450_B"/>
</dbReference>
<dbReference type="PANTHER" id="PTHR46696:SF1">
    <property type="entry name" value="CYTOCHROME P450 YJIB-RELATED"/>
    <property type="match status" value="1"/>
</dbReference>
<organism evidence="2 3">
    <name type="scientific">Labedaea rhizosphaerae</name>
    <dbReference type="NCBI Taxonomy" id="598644"/>
    <lineage>
        <taxon>Bacteria</taxon>
        <taxon>Bacillati</taxon>
        <taxon>Actinomycetota</taxon>
        <taxon>Actinomycetes</taxon>
        <taxon>Pseudonocardiales</taxon>
        <taxon>Pseudonocardiaceae</taxon>
        <taxon>Labedaea</taxon>
    </lineage>
</organism>
<dbReference type="PRINTS" id="PR00359">
    <property type="entry name" value="BP450"/>
</dbReference>
<protein>
    <submittedName>
        <fullName evidence="2">Cytochrome P450</fullName>
    </submittedName>
</protein>
<sequence length="376" mass="40410">MSPLPDPFAVTERGVTEARPAHAALRAAGPLVRIDAPAGGSAWLVTEDALARQVLTDPRLAKDPALAPEAWSRIGLEPTAAEQTSMTTADGPVHAGLRRAHAPLFSARGMGEHYDRMTAIARELLTEVADGEVDLAVDFATRFPVTAICDLLGVRDYGERASAACRAMFTADAGPAFGTFMELATVALTERGDNLATALRDRLPDGTSENDLRYCVFLIVFAGQITMDSSLGFLVAHLLHERPDLPDRRALDAYVQQNLRLHPPAPYTLWRFTTEEVELAGQTLAAHSPVLVDLAGITLDPDRPEGPDLVFGAGPHFCVGAQLAQLLLRAVADVLTHDFPAARLAVPFEQLRQRDFGGTQGSHLTALPVRLRPDGV</sequence>
<keyword evidence="3" id="KW-1185">Reference proteome</keyword>
<dbReference type="RefSeq" id="WP_133853408.1">
    <property type="nucleotide sequence ID" value="NZ_SNXZ01000008.1"/>
</dbReference>
<dbReference type="AlphaFoldDB" id="A0A4R6RXM4"/>
<evidence type="ECO:0000313" key="2">
    <source>
        <dbReference type="EMBL" id="TDP91820.1"/>
    </source>
</evidence>
<dbReference type="Gene3D" id="1.10.630.10">
    <property type="entry name" value="Cytochrome P450"/>
    <property type="match status" value="1"/>
</dbReference>
<accession>A0A4R6RXM4</accession>
<dbReference type="GO" id="GO:0016705">
    <property type="term" value="F:oxidoreductase activity, acting on paired donors, with incorporation or reduction of molecular oxygen"/>
    <property type="evidence" value="ECO:0007669"/>
    <property type="project" value="InterPro"/>
</dbReference>
<comment type="similarity">
    <text evidence="1">Belongs to the cytochrome P450 family.</text>
</comment>
<evidence type="ECO:0000313" key="3">
    <source>
        <dbReference type="Proteomes" id="UP000295444"/>
    </source>
</evidence>
<dbReference type="Proteomes" id="UP000295444">
    <property type="component" value="Unassembled WGS sequence"/>
</dbReference>
<dbReference type="GO" id="GO:0020037">
    <property type="term" value="F:heme binding"/>
    <property type="evidence" value="ECO:0007669"/>
    <property type="project" value="InterPro"/>
</dbReference>
<dbReference type="GO" id="GO:0005506">
    <property type="term" value="F:iron ion binding"/>
    <property type="evidence" value="ECO:0007669"/>
    <property type="project" value="InterPro"/>
</dbReference>
<dbReference type="PRINTS" id="PR00385">
    <property type="entry name" value="P450"/>
</dbReference>
<dbReference type="OrthoDB" id="3962358at2"/>
<dbReference type="InterPro" id="IPR001128">
    <property type="entry name" value="Cyt_P450"/>
</dbReference>
<comment type="caution">
    <text evidence="2">The sequence shown here is derived from an EMBL/GenBank/DDBJ whole genome shotgun (WGS) entry which is preliminary data.</text>
</comment>
<evidence type="ECO:0000256" key="1">
    <source>
        <dbReference type="ARBA" id="ARBA00010617"/>
    </source>
</evidence>
<proteinExistence type="inferred from homology"/>
<gene>
    <name evidence="2" type="ORF">EV186_10829</name>
</gene>
<dbReference type="PROSITE" id="PS00086">
    <property type="entry name" value="CYTOCHROME_P450"/>
    <property type="match status" value="1"/>
</dbReference>
<dbReference type="PANTHER" id="PTHR46696">
    <property type="entry name" value="P450, PUTATIVE (EUROFUNG)-RELATED"/>
    <property type="match status" value="1"/>
</dbReference>
<reference evidence="2 3" key="1">
    <citation type="submission" date="2019-03" db="EMBL/GenBank/DDBJ databases">
        <title>Genomic Encyclopedia of Type Strains, Phase IV (KMG-IV): sequencing the most valuable type-strain genomes for metagenomic binning, comparative biology and taxonomic classification.</title>
        <authorList>
            <person name="Goeker M."/>
        </authorList>
    </citation>
    <scope>NUCLEOTIDE SEQUENCE [LARGE SCALE GENOMIC DNA]</scope>
    <source>
        <strain evidence="2 3">DSM 45361</strain>
    </source>
</reference>